<keyword evidence="1" id="KW-0812">Transmembrane</keyword>
<dbReference type="AlphaFoldDB" id="A0A402AZ81"/>
<evidence type="ECO:0000256" key="1">
    <source>
        <dbReference type="SAM" id="Phobius"/>
    </source>
</evidence>
<evidence type="ECO:0000313" key="3">
    <source>
        <dbReference type="Proteomes" id="UP000287188"/>
    </source>
</evidence>
<feature type="transmembrane region" description="Helical" evidence="1">
    <location>
        <begin position="15"/>
        <end position="36"/>
    </location>
</feature>
<organism evidence="2 3">
    <name type="scientific">Dictyobacter kobayashii</name>
    <dbReference type="NCBI Taxonomy" id="2014872"/>
    <lineage>
        <taxon>Bacteria</taxon>
        <taxon>Bacillati</taxon>
        <taxon>Chloroflexota</taxon>
        <taxon>Ktedonobacteria</taxon>
        <taxon>Ktedonobacterales</taxon>
        <taxon>Dictyobacteraceae</taxon>
        <taxon>Dictyobacter</taxon>
    </lineage>
</organism>
<sequence>MSAVSSTFRTPKAALFAYIAAILFAIHLFTYFVPVLRDATGLTFPIVAELMALLAVAEHLCLFPVLEALPAPRWARYAGYGWLVIDIATNIMQLNGTPQSSYLPLRYGGHISAALWIIAASWQMQGAIRVIGIILAVDLVFYSFIAFVPLAFLILLPSLVLLPLWLALVGRVLATNATDQLEDTKTQESSISTPV</sequence>
<dbReference type="RefSeq" id="WP_126557602.1">
    <property type="nucleotide sequence ID" value="NZ_BIFS01000002.1"/>
</dbReference>
<feature type="transmembrane region" description="Helical" evidence="1">
    <location>
        <begin position="114"/>
        <end position="137"/>
    </location>
</feature>
<dbReference type="EMBL" id="BIFS01000002">
    <property type="protein sequence ID" value="GCE24383.1"/>
    <property type="molecule type" value="Genomic_DNA"/>
</dbReference>
<proteinExistence type="predicted"/>
<dbReference type="OrthoDB" id="166698at2"/>
<evidence type="ECO:0000313" key="2">
    <source>
        <dbReference type="EMBL" id="GCE24383.1"/>
    </source>
</evidence>
<protein>
    <submittedName>
        <fullName evidence="2">Uncharacterized protein</fullName>
    </submittedName>
</protein>
<gene>
    <name evidence="2" type="ORF">KDK_81830</name>
</gene>
<feature type="transmembrane region" description="Helical" evidence="1">
    <location>
        <begin position="144"/>
        <end position="166"/>
    </location>
</feature>
<name>A0A402AZ81_9CHLR</name>
<reference evidence="3" key="1">
    <citation type="submission" date="2018-12" db="EMBL/GenBank/DDBJ databases">
        <title>Tengunoibacter tsumagoiensis gen. nov., sp. nov., Dictyobacter kobayashii sp. nov., D. alpinus sp. nov., and D. joshuensis sp. nov. and description of Dictyobacteraceae fam. nov. within the order Ktedonobacterales isolated from Tengu-no-mugimeshi.</title>
        <authorList>
            <person name="Wang C.M."/>
            <person name="Zheng Y."/>
            <person name="Sakai Y."/>
            <person name="Toyoda A."/>
            <person name="Minakuchi Y."/>
            <person name="Abe K."/>
            <person name="Yokota A."/>
            <person name="Yabe S."/>
        </authorList>
    </citation>
    <scope>NUCLEOTIDE SEQUENCE [LARGE SCALE GENOMIC DNA]</scope>
    <source>
        <strain evidence="3">Uno11</strain>
    </source>
</reference>
<dbReference type="Proteomes" id="UP000287188">
    <property type="component" value="Unassembled WGS sequence"/>
</dbReference>
<keyword evidence="3" id="KW-1185">Reference proteome</keyword>
<keyword evidence="1" id="KW-0472">Membrane</keyword>
<accession>A0A402AZ81</accession>
<comment type="caution">
    <text evidence="2">The sequence shown here is derived from an EMBL/GenBank/DDBJ whole genome shotgun (WGS) entry which is preliminary data.</text>
</comment>
<keyword evidence="1" id="KW-1133">Transmembrane helix</keyword>